<organism evidence="2 3">
    <name type="scientific">Thermomonas fusca</name>
    <dbReference type="NCBI Taxonomy" id="215690"/>
    <lineage>
        <taxon>Bacteria</taxon>
        <taxon>Pseudomonadati</taxon>
        <taxon>Pseudomonadota</taxon>
        <taxon>Gammaproteobacteria</taxon>
        <taxon>Lysobacterales</taxon>
        <taxon>Lysobacteraceae</taxon>
        <taxon>Thermomonas</taxon>
    </lineage>
</organism>
<dbReference type="SUPFAM" id="SSF55781">
    <property type="entry name" value="GAF domain-like"/>
    <property type="match status" value="1"/>
</dbReference>
<dbReference type="Proteomes" id="UP000308508">
    <property type="component" value="Unassembled WGS sequence"/>
</dbReference>
<dbReference type="Gene3D" id="1.10.3210.10">
    <property type="entry name" value="Hypothetical protein af1432"/>
    <property type="match status" value="1"/>
</dbReference>
<evidence type="ECO:0000313" key="2">
    <source>
        <dbReference type="EMBL" id="TLX22807.1"/>
    </source>
</evidence>
<evidence type="ECO:0000313" key="3">
    <source>
        <dbReference type="Proteomes" id="UP000308508"/>
    </source>
</evidence>
<dbReference type="InterPro" id="IPR029016">
    <property type="entry name" value="GAF-like_dom_sf"/>
</dbReference>
<dbReference type="InterPro" id="IPR003018">
    <property type="entry name" value="GAF"/>
</dbReference>
<keyword evidence="3" id="KW-1185">Reference proteome</keyword>
<dbReference type="EMBL" id="SROY01000001">
    <property type="protein sequence ID" value="TLX22807.1"/>
    <property type="molecule type" value="Genomic_DNA"/>
</dbReference>
<reference evidence="2 3" key="1">
    <citation type="submission" date="2019-04" db="EMBL/GenBank/DDBJ databases">
        <authorList>
            <person name="Grouzdev D.S."/>
            <person name="Nazina T.N."/>
        </authorList>
    </citation>
    <scope>NUCLEOTIDE SEQUENCE [LARGE SCALE GENOMIC DNA]</scope>
    <source>
        <strain evidence="2 3">SHC 3-19</strain>
    </source>
</reference>
<proteinExistence type="predicted"/>
<dbReference type="Gene3D" id="3.30.450.40">
    <property type="match status" value="1"/>
</dbReference>
<dbReference type="InterPro" id="IPR037522">
    <property type="entry name" value="HD_GYP_dom"/>
</dbReference>
<sequence>MQNDTLGTKIADIHAQIQAHVGSVGRIGIALYNADSGQLSTFIHSSDEQTPLERYQVPLAEVTSLRQLHESGRSRIIDDLATLAGSPSEHTQRILAAGYRSSYTCPLYARGELLGFLFFDSREPGHFRDDVTLELDDYAQLIGTLVSHAFSATRALRSAMALARELGRHRDAETAGHLTRVAHYTRSIARALPEGMGHSDEDIEFLFQFAGLHDIGKIAVPDHILLKPGKLDPEEYEIAKSHVQKGSEMIEAMMREFGLANEHYAQLLLDVIACHHERWDGGGYPRGLAGAAIPLAGRIVAVADVFDALTNPRPYKRAWTLDEGLAYLRENSGSQFDPQCVAVAERCFDDWRAIHARFHQPEAA</sequence>
<dbReference type="Pfam" id="PF13487">
    <property type="entry name" value="HD_5"/>
    <property type="match status" value="1"/>
</dbReference>
<dbReference type="InterPro" id="IPR003607">
    <property type="entry name" value="HD/PDEase_dom"/>
</dbReference>
<dbReference type="STRING" id="1123377.GCA_000423885_02618"/>
<dbReference type="SMART" id="SM00471">
    <property type="entry name" value="HDc"/>
    <property type="match status" value="1"/>
</dbReference>
<gene>
    <name evidence="2" type="ORF">E5S66_01915</name>
</gene>
<protein>
    <submittedName>
        <fullName evidence="2">HD-GYP domain-containing protein</fullName>
    </submittedName>
</protein>
<dbReference type="Pfam" id="PF01590">
    <property type="entry name" value="GAF"/>
    <property type="match status" value="1"/>
</dbReference>
<dbReference type="PROSITE" id="PS51832">
    <property type="entry name" value="HD_GYP"/>
    <property type="match status" value="1"/>
</dbReference>
<dbReference type="GO" id="GO:0008081">
    <property type="term" value="F:phosphoric diester hydrolase activity"/>
    <property type="evidence" value="ECO:0007669"/>
    <property type="project" value="UniProtKB-ARBA"/>
</dbReference>
<dbReference type="CDD" id="cd00077">
    <property type="entry name" value="HDc"/>
    <property type="match status" value="1"/>
</dbReference>
<feature type="domain" description="HD-GYP" evidence="1">
    <location>
        <begin position="152"/>
        <end position="360"/>
    </location>
</feature>
<dbReference type="PANTHER" id="PTHR45228">
    <property type="entry name" value="CYCLIC DI-GMP PHOSPHODIESTERASE TM_0186-RELATED"/>
    <property type="match status" value="1"/>
</dbReference>
<evidence type="ECO:0000259" key="1">
    <source>
        <dbReference type="PROSITE" id="PS51832"/>
    </source>
</evidence>
<name>A0A5R9PIC5_9GAMM</name>
<dbReference type="SUPFAM" id="SSF109604">
    <property type="entry name" value="HD-domain/PDEase-like"/>
    <property type="match status" value="1"/>
</dbReference>
<dbReference type="PANTHER" id="PTHR45228:SF1">
    <property type="entry name" value="CYCLIC DI-GMP PHOSPHODIESTERASE TM_0186"/>
    <property type="match status" value="1"/>
</dbReference>
<accession>A0A5R9PIC5</accession>
<comment type="caution">
    <text evidence="2">The sequence shown here is derived from an EMBL/GenBank/DDBJ whole genome shotgun (WGS) entry which is preliminary data.</text>
</comment>
<dbReference type="RefSeq" id="WP_028839996.1">
    <property type="nucleotide sequence ID" value="NZ_SROY01000001.1"/>
</dbReference>
<dbReference type="AlphaFoldDB" id="A0A5R9PIC5"/>
<dbReference type="InterPro" id="IPR052020">
    <property type="entry name" value="Cyclic_di-GMP/3'3'-cGAMP_PDE"/>
</dbReference>